<feature type="region of interest" description="Disordered" evidence="1">
    <location>
        <begin position="212"/>
        <end position="235"/>
    </location>
</feature>
<organism evidence="2 3">
    <name type="scientific">Grantiella picta</name>
    <dbReference type="NCBI Taxonomy" id="266360"/>
    <lineage>
        <taxon>Eukaryota</taxon>
        <taxon>Metazoa</taxon>
        <taxon>Chordata</taxon>
        <taxon>Craniata</taxon>
        <taxon>Vertebrata</taxon>
        <taxon>Euteleostomi</taxon>
        <taxon>Archelosauria</taxon>
        <taxon>Archosauria</taxon>
        <taxon>Dinosauria</taxon>
        <taxon>Saurischia</taxon>
        <taxon>Theropoda</taxon>
        <taxon>Coelurosauria</taxon>
        <taxon>Aves</taxon>
        <taxon>Neognathae</taxon>
        <taxon>Neoaves</taxon>
        <taxon>Telluraves</taxon>
        <taxon>Australaves</taxon>
        <taxon>Passeriformes</taxon>
        <taxon>Meliphagoidea</taxon>
        <taxon>Meliphagidae</taxon>
        <taxon>Grantiella</taxon>
    </lineage>
</organism>
<feature type="region of interest" description="Disordered" evidence="1">
    <location>
        <begin position="19"/>
        <end position="193"/>
    </location>
</feature>
<proteinExistence type="predicted"/>
<name>A0A7K6ENZ7_9PASS</name>
<feature type="compositionally biased region" description="Basic and acidic residues" evidence="1">
    <location>
        <begin position="154"/>
        <end position="166"/>
    </location>
</feature>
<dbReference type="EMBL" id="VZRM01005909">
    <property type="protein sequence ID" value="NWV39855.1"/>
    <property type="molecule type" value="Genomic_DNA"/>
</dbReference>
<feature type="compositionally biased region" description="Polar residues" evidence="1">
    <location>
        <begin position="130"/>
        <end position="143"/>
    </location>
</feature>
<feature type="compositionally biased region" description="Basic and acidic residues" evidence="1">
    <location>
        <begin position="359"/>
        <end position="373"/>
    </location>
</feature>
<evidence type="ECO:0000313" key="2">
    <source>
        <dbReference type="EMBL" id="NWV39855.1"/>
    </source>
</evidence>
<evidence type="ECO:0000256" key="1">
    <source>
        <dbReference type="SAM" id="MobiDB-lite"/>
    </source>
</evidence>
<keyword evidence="3" id="KW-1185">Reference proteome</keyword>
<feature type="compositionally biased region" description="Low complexity" evidence="1">
    <location>
        <begin position="76"/>
        <end position="95"/>
    </location>
</feature>
<sequence length="382" mass="40914">TASKKPLLSPIPEIPEVFSAVSTPNSPKADALSTGGAALANPTPSSIPQEAEAGRSRGKKLRAAAVCPSLGDTEVTAATSSGAGDSEGSGSMDSAPQFSNIVPDAESDFDTSEYFQRGEDTPHEQEAKESSSLIENQEFQGNLLTGLEILTQHHRQEAAQRAEHPAQHPASSDPPRRQRRRSSSFRLPPAENLEVTGVDLAVSSYSVEEILSIPRGRQEESQGFPQGSRRRSTALAELRVRRSMRLSRDAASEGLAWVELPSEIPKEFPPAAPPKGRRGSSTSILAGAENVHPKKQSLSPLPAPGKENESSAALAAAPGRGRRGRNICGASARAEPAWAPTQRRRSTSSGWGKDRRHQNHPEETETLELRVKEVPGLSDFLK</sequence>
<feature type="non-terminal residue" evidence="2">
    <location>
        <position position="1"/>
    </location>
</feature>
<gene>
    <name evidence="2" type="primary">Cdca2_0</name>
    <name evidence="2" type="ORF">GRAPIC_R15674</name>
</gene>
<feature type="non-terminal residue" evidence="2">
    <location>
        <position position="382"/>
    </location>
</feature>
<dbReference type="Proteomes" id="UP000575029">
    <property type="component" value="Unassembled WGS sequence"/>
</dbReference>
<comment type="caution">
    <text evidence="2">The sequence shown here is derived from an EMBL/GenBank/DDBJ whole genome shotgun (WGS) entry which is preliminary data.</text>
</comment>
<dbReference type="AlphaFoldDB" id="A0A7K6ENZ7"/>
<protein>
    <submittedName>
        <fullName evidence="2">CDCA2 protein</fullName>
    </submittedName>
</protein>
<reference evidence="2 3" key="1">
    <citation type="submission" date="2019-09" db="EMBL/GenBank/DDBJ databases">
        <title>Bird 10,000 Genomes (B10K) Project - Family phase.</title>
        <authorList>
            <person name="Zhang G."/>
        </authorList>
    </citation>
    <scope>NUCLEOTIDE SEQUENCE [LARGE SCALE GENOMIC DNA]</scope>
    <source>
        <strain evidence="2">B10K-DU-029-50</strain>
        <tissue evidence="2">Heart</tissue>
    </source>
</reference>
<evidence type="ECO:0000313" key="3">
    <source>
        <dbReference type="Proteomes" id="UP000575029"/>
    </source>
</evidence>
<accession>A0A7K6ENZ7</accession>
<feature type="compositionally biased region" description="Basic and acidic residues" evidence="1">
    <location>
        <begin position="116"/>
        <end position="129"/>
    </location>
</feature>
<feature type="region of interest" description="Disordered" evidence="1">
    <location>
        <begin position="265"/>
        <end position="382"/>
    </location>
</feature>